<dbReference type="AlphaFoldDB" id="A0A8X7MHT3"/>
<sequence length="280" mass="30466">MRIYKRLFSLVKTMGYAVAGWPKHCKKMIDEEGNHQPGLLQDTITVTPGGLANFNEWSRPKAKFLLAQLIRDSSTLHLKKISADGQEVDPNPVAPNAANDQSSTADASGSTQATLSAGASGSIQGTSSSTNAVRAPGATGETTSADVISEARDTARQKKKKTFKASKKQKRTASVLFSEDSGDDRSTPRQARKRVEGGQGARKRPRHRPADESDSDQEDYTIPALMSSVLSEERRRELQVAARQRSTTNHRQAGYEDSEHDDDDANGNINGDEQRGGGWR</sequence>
<protein>
    <submittedName>
        <fullName evidence="2">Uncharacterized protein</fullName>
    </submittedName>
</protein>
<comment type="caution">
    <text evidence="2">The sequence shown here is derived from an EMBL/GenBank/DDBJ whole genome shotgun (WGS) entry which is preliminary data.</text>
</comment>
<proteinExistence type="predicted"/>
<accession>A0A8X7MHT3</accession>
<feature type="compositionally biased region" description="Polar residues" evidence="1">
    <location>
        <begin position="98"/>
        <end position="132"/>
    </location>
</feature>
<evidence type="ECO:0000313" key="2">
    <source>
        <dbReference type="EMBL" id="KAE8235925.1"/>
    </source>
</evidence>
<dbReference type="Proteomes" id="UP000077684">
    <property type="component" value="Unassembled WGS sequence"/>
</dbReference>
<reference evidence="2" key="2">
    <citation type="journal article" date="2019" name="IMA Fungus">
        <title>Genome sequencing and comparison of five Tilletia species to identify candidate genes for the detection of regulated species infecting wheat.</title>
        <authorList>
            <person name="Nguyen H.D.T."/>
            <person name="Sultana T."/>
            <person name="Kesanakurti P."/>
            <person name="Hambleton S."/>
        </authorList>
    </citation>
    <scope>NUCLEOTIDE SEQUENCE</scope>
    <source>
        <strain evidence="2">DAOMC 236426</strain>
    </source>
</reference>
<gene>
    <name evidence="2" type="ORF">A4X06_0g9715</name>
</gene>
<evidence type="ECO:0000256" key="1">
    <source>
        <dbReference type="SAM" id="MobiDB-lite"/>
    </source>
</evidence>
<evidence type="ECO:0000313" key="3">
    <source>
        <dbReference type="Proteomes" id="UP000077684"/>
    </source>
</evidence>
<keyword evidence="3" id="KW-1185">Reference proteome</keyword>
<feature type="compositionally biased region" description="Acidic residues" evidence="1">
    <location>
        <begin position="256"/>
        <end position="265"/>
    </location>
</feature>
<feature type="compositionally biased region" description="Basic residues" evidence="1">
    <location>
        <begin position="157"/>
        <end position="171"/>
    </location>
</feature>
<organism evidence="2 3">
    <name type="scientific">Tilletia controversa</name>
    <name type="common">dwarf bunt fungus</name>
    <dbReference type="NCBI Taxonomy" id="13291"/>
    <lineage>
        <taxon>Eukaryota</taxon>
        <taxon>Fungi</taxon>
        <taxon>Dikarya</taxon>
        <taxon>Basidiomycota</taxon>
        <taxon>Ustilaginomycotina</taxon>
        <taxon>Exobasidiomycetes</taxon>
        <taxon>Tilletiales</taxon>
        <taxon>Tilletiaceae</taxon>
        <taxon>Tilletia</taxon>
    </lineage>
</organism>
<feature type="region of interest" description="Disordered" evidence="1">
    <location>
        <begin position="84"/>
        <end position="280"/>
    </location>
</feature>
<reference evidence="2" key="1">
    <citation type="submission" date="2016-04" db="EMBL/GenBank/DDBJ databases">
        <authorList>
            <person name="Nguyen H.D."/>
            <person name="Samba Siva P."/>
            <person name="Cullis J."/>
            <person name="Levesque C.A."/>
            <person name="Hambleton S."/>
        </authorList>
    </citation>
    <scope>NUCLEOTIDE SEQUENCE</scope>
    <source>
        <strain evidence="2">DAOMC 236426</strain>
    </source>
</reference>
<dbReference type="EMBL" id="LWDE02003224">
    <property type="protein sequence ID" value="KAE8235925.1"/>
    <property type="molecule type" value="Genomic_DNA"/>
</dbReference>
<name>A0A8X7MHT3_9BASI</name>